<dbReference type="InParanoid" id="M1C998"/>
<sequence length="165" mass="18361">MARKKRQSRAPPHLELESPKNIGTSERHVTPATRILHALEPLQLSIWIFGRESALSILGEMKKSVTLTPHDAEIGVSTAARKMTYSAKKAEETSIMSEVVRGNRLTAMGLALDYYPPVVNDGHKVAKHNSKYIQEESQKLMDLLIGYVVGGNPTFKDMLKFVYGV</sequence>
<dbReference type="PANTHER" id="PTHR33233:SF14">
    <property type="entry name" value="ENDONUCLEASE_EXONUCLEASE_PHOSPHATASE"/>
    <property type="match status" value="1"/>
</dbReference>
<accession>M1C998</accession>
<dbReference type="Proteomes" id="UP000011115">
    <property type="component" value="Unassembled WGS sequence"/>
</dbReference>
<dbReference type="AlphaFoldDB" id="M1C998"/>
<evidence type="ECO:0000313" key="3">
    <source>
        <dbReference type="Proteomes" id="UP000011115"/>
    </source>
</evidence>
<dbReference type="OMA" id="WIFGRES"/>
<evidence type="ECO:0000313" key="2">
    <source>
        <dbReference type="EnsemblPlants" id="PGSC0003DMT400062588"/>
    </source>
</evidence>
<dbReference type="Gramene" id="PGSC0003DMT400062588">
    <property type="protein sequence ID" value="PGSC0003DMT400062588"/>
    <property type="gene ID" value="PGSC0003DMG400024353"/>
</dbReference>
<feature type="region of interest" description="Disordered" evidence="1">
    <location>
        <begin position="1"/>
        <end position="24"/>
    </location>
</feature>
<proteinExistence type="predicted"/>
<dbReference type="HOGENOM" id="CLU_1613695_0_0_1"/>
<dbReference type="PaxDb" id="4113-PGSC0003DMT400062588"/>
<dbReference type="PANTHER" id="PTHR33233">
    <property type="entry name" value="ENDONUCLEASE/EXONUCLEASE/PHOSPHATASE"/>
    <property type="match status" value="1"/>
</dbReference>
<dbReference type="EnsemblPlants" id="PGSC0003DMT400062588">
    <property type="protein sequence ID" value="PGSC0003DMT400062588"/>
    <property type="gene ID" value="PGSC0003DMG400024353"/>
</dbReference>
<reference evidence="2" key="2">
    <citation type="submission" date="2015-06" db="UniProtKB">
        <authorList>
            <consortium name="EnsemblPlants"/>
        </authorList>
    </citation>
    <scope>IDENTIFICATION</scope>
    <source>
        <strain evidence="2">DM1-3 516 R44</strain>
    </source>
</reference>
<evidence type="ECO:0000256" key="1">
    <source>
        <dbReference type="SAM" id="MobiDB-lite"/>
    </source>
</evidence>
<reference evidence="3" key="1">
    <citation type="journal article" date="2011" name="Nature">
        <title>Genome sequence and analysis of the tuber crop potato.</title>
        <authorList>
            <consortium name="The Potato Genome Sequencing Consortium"/>
        </authorList>
    </citation>
    <scope>NUCLEOTIDE SEQUENCE [LARGE SCALE GENOMIC DNA]</scope>
    <source>
        <strain evidence="3">cv. DM1-3 516 R44</strain>
    </source>
</reference>
<keyword evidence="3" id="KW-1185">Reference proteome</keyword>
<name>M1C998_SOLTU</name>
<organism evidence="2 3">
    <name type="scientific">Solanum tuberosum</name>
    <name type="common">Potato</name>
    <dbReference type="NCBI Taxonomy" id="4113"/>
    <lineage>
        <taxon>Eukaryota</taxon>
        <taxon>Viridiplantae</taxon>
        <taxon>Streptophyta</taxon>
        <taxon>Embryophyta</taxon>
        <taxon>Tracheophyta</taxon>
        <taxon>Spermatophyta</taxon>
        <taxon>Magnoliopsida</taxon>
        <taxon>eudicotyledons</taxon>
        <taxon>Gunneridae</taxon>
        <taxon>Pentapetalae</taxon>
        <taxon>asterids</taxon>
        <taxon>lamiids</taxon>
        <taxon>Solanales</taxon>
        <taxon>Solanaceae</taxon>
        <taxon>Solanoideae</taxon>
        <taxon>Solaneae</taxon>
        <taxon>Solanum</taxon>
    </lineage>
</organism>
<protein>
    <submittedName>
        <fullName evidence="2">Uncharacterized protein</fullName>
    </submittedName>
</protein>